<feature type="transmembrane region" description="Helical" evidence="7">
    <location>
        <begin position="277"/>
        <end position="295"/>
    </location>
</feature>
<dbReference type="InterPro" id="IPR020846">
    <property type="entry name" value="MFS_dom"/>
</dbReference>
<reference evidence="9 10" key="1">
    <citation type="submission" date="2020-04" db="EMBL/GenBank/DDBJ databases">
        <authorList>
            <person name="De Canck E."/>
        </authorList>
    </citation>
    <scope>NUCLEOTIDE SEQUENCE [LARGE SCALE GENOMIC DNA]</scope>
    <source>
        <strain evidence="9 10">LMG 29542</strain>
    </source>
</reference>
<accession>A0A6J5EMF9</accession>
<keyword evidence="6 7" id="KW-0472">Membrane</keyword>
<feature type="transmembrane region" description="Helical" evidence="7">
    <location>
        <begin position="316"/>
        <end position="339"/>
    </location>
</feature>
<dbReference type="PANTHER" id="PTHR42718:SF46">
    <property type="entry name" value="BLR6921 PROTEIN"/>
    <property type="match status" value="1"/>
</dbReference>
<keyword evidence="10" id="KW-1185">Reference proteome</keyword>
<dbReference type="PROSITE" id="PS50850">
    <property type="entry name" value="MFS"/>
    <property type="match status" value="1"/>
</dbReference>
<feature type="transmembrane region" description="Helical" evidence="7">
    <location>
        <begin position="483"/>
        <end position="505"/>
    </location>
</feature>
<dbReference type="InterPro" id="IPR036259">
    <property type="entry name" value="MFS_trans_sf"/>
</dbReference>
<comment type="subcellular location">
    <subcellularLocation>
        <location evidence="1">Cell membrane</location>
        <topology evidence="1">Multi-pass membrane protein</topology>
    </subcellularLocation>
</comment>
<sequence>MFHSATDASATMRGGRTVVSGNVALRAGSRETHRNSLHDAMSRRSVGFAVKERMTDRARLIPIIVACPLLLQNLDTSIMATALPSIARSLGVEALHLNLAITSYLLSLAVFLPASGWLADRFGTRRVFCAAIVLFSVGSALCGLAMSLPQLVLFRVIQGMGGAMMVPVGRLILLRSVPPARMVAAMVWFTVPGAVGRLAGPLLGGFVVTVASWRWIFLLNVPFGIVGVLCALAFIEDTQPPHDARFDLPGFLLLSTGLVGMVGGLDTAGRGLVAQPVTFALLGVGALALVAYWLYTRRHPEPIIDPNLLRYRAYRTAVVGGMPLRIALGASPFLLPLMLQLGFGLTPLQSGSISVATAVGSLSVRALMGPAIRHIGFRRLLIGATLVTGCFYASYGLFSPSTPHALIFVVLMLGGLFNSLAMVTLNTLGYSDVPKLRMSRATALASMAQQLSISIGVAFAASLLTVTAYLYGGSAAQLGARDFSPAFFVVGALTLCSLLFFVKLSHEEGNELRQR</sequence>
<dbReference type="Gene3D" id="1.20.1720.10">
    <property type="entry name" value="Multidrug resistance protein D"/>
    <property type="match status" value="1"/>
</dbReference>
<gene>
    <name evidence="9" type="primary">hsrA_6</name>
    <name evidence="9" type="ORF">LMG29542_05691</name>
</gene>
<keyword evidence="5 7" id="KW-1133">Transmembrane helix</keyword>
<dbReference type="PRINTS" id="PR01036">
    <property type="entry name" value="TCRTETB"/>
</dbReference>
<evidence type="ECO:0000256" key="1">
    <source>
        <dbReference type="ARBA" id="ARBA00004651"/>
    </source>
</evidence>
<feature type="transmembrane region" description="Helical" evidence="7">
    <location>
        <begin position="60"/>
        <end position="83"/>
    </location>
</feature>
<feature type="transmembrane region" description="Helical" evidence="7">
    <location>
        <begin position="351"/>
        <end position="368"/>
    </location>
</feature>
<feature type="transmembrane region" description="Helical" evidence="7">
    <location>
        <begin position="95"/>
        <end position="115"/>
    </location>
</feature>
<keyword evidence="4 7" id="KW-0812">Transmembrane</keyword>
<dbReference type="Proteomes" id="UP000494363">
    <property type="component" value="Unassembled WGS sequence"/>
</dbReference>
<feature type="transmembrane region" description="Helical" evidence="7">
    <location>
        <begin position="380"/>
        <end position="398"/>
    </location>
</feature>
<dbReference type="PANTHER" id="PTHR42718">
    <property type="entry name" value="MAJOR FACILITATOR SUPERFAMILY MULTIDRUG TRANSPORTER MFSC"/>
    <property type="match status" value="1"/>
</dbReference>
<evidence type="ECO:0000256" key="3">
    <source>
        <dbReference type="ARBA" id="ARBA00022475"/>
    </source>
</evidence>
<dbReference type="InterPro" id="IPR004638">
    <property type="entry name" value="EmrB-like"/>
</dbReference>
<feature type="domain" description="Major facilitator superfamily (MFS) profile" evidence="8">
    <location>
        <begin position="61"/>
        <end position="509"/>
    </location>
</feature>
<evidence type="ECO:0000256" key="6">
    <source>
        <dbReference type="ARBA" id="ARBA00023136"/>
    </source>
</evidence>
<evidence type="ECO:0000313" key="10">
    <source>
        <dbReference type="Proteomes" id="UP000494363"/>
    </source>
</evidence>
<dbReference type="GO" id="GO:0005886">
    <property type="term" value="C:plasma membrane"/>
    <property type="evidence" value="ECO:0007669"/>
    <property type="project" value="UniProtKB-SubCell"/>
</dbReference>
<evidence type="ECO:0000313" key="9">
    <source>
        <dbReference type="EMBL" id="CAB3767738.1"/>
    </source>
</evidence>
<dbReference type="Pfam" id="PF07690">
    <property type="entry name" value="MFS_1"/>
    <property type="match status" value="1"/>
</dbReference>
<keyword evidence="3" id="KW-1003">Cell membrane</keyword>
<organism evidence="9 10">
    <name type="scientific">Paraburkholderia humisilvae</name>
    <dbReference type="NCBI Taxonomy" id="627669"/>
    <lineage>
        <taxon>Bacteria</taxon>
        <taxon>Pseudomonadati</taxon>
        <taxon>Pseudomonadota</taxon>
        <taxon>Betaproteobacteria</taxon>
        <taxon>Burkholderiales</taxon>
        <taxon>Burkholderiaceae</taxon>
        <taxon>Paraburkholderia</taxon>
    </lineage>
</organism>
<dbReference type="GO" id="GO:0022857">
    <property type="term" value="F:transmembrane transporter activity"/>
    <property type="evidence" value="ECO:0007669"/>
    <property type="project" value="InterPro"/>
</dbReference>
<keyword evidence="2" id="KW-0813">Transport</keyword>
<proteinExistence type="predicted"/>
<name>A0A6J5EMF9_9BURK</name>
<feature type="transmembrane region" description="Helical" evidence="7">
    <location>
        <begin position="152"/>
        <end position="173"/>
    </location>
</feature>
<evidence type="ECO:0000259" key="8">
    <source>
        <dbReference type="PROSITE" id="PS50850"/>
    </source>
</evidence>
<evidence type="ECO:0000256" key="5">
    <source>
        <dbReference type="ARBA" id="ARBA00022989"/>
    </source>
</evidence>
<feature type="transmembrane region" description="Helical" evidence="7">
    <location>
        <begin position="185"/>
        <end position="207"/>
    </location>
</feature>
<feature type="transmembrane region" description="Helical" evidence="7">
    <location>
        <begin position="404"/>
        <end position="430"/>
    </location>
</feature>
<dbReference type="EMBL" id="CADIKH010000034">
    <property type="protein sequence ID" value="CAB3767738.1"/>
    <property type="molecule type" value="Genomic_DNA"/>
</dbReference>
<protein>
    <submittedName>
        <fullName evidence="9">Putative transport protein HsrA</fullName>
    </submittedName>
</protein>
<dbReference type="NCBIfam" id="TIGR00711">
    <property type="entry name" value="efflux_EmrB"/>
    <property type="match status" value="1"/>
</dbReference>
<feature type="transmembrane region" description="Helical" evidence="7">
    <location>
        <begin position="213"/>
        <end position="234"/>
    </location>
</feature>
<dbReference type="InterPro" id="IPR011701">
    <property type="entry name" value="MFS"/>
</dbReference>
<evidence type="ECO:0000256" key="2">
    <source>
        <dbReference type="ARBA" id="ARBA00022448"/>
    </source>
</evidence>
<evidence type="ECO:0000256" key="4">
    <source>
        <dbReference type="ARBA" id="ARBA00022692"/>
    </source>
</evidence>
<feature type="transmembrane region" description="Helical" evidence="7">
    <location>
        <begin position="246"/>
        <end position="265"/>
    </location>
</feature>
<dbReference type="Gene3D" id="1.20.1250.20">
    <property type="entry name" value="MFS general substrate transporter like domains"/>
    <property type="match status" value="1"/>
</dbReference>
<dbReference type="AlphaFoldDB" id="A0A6J5EMF9"/>
<evidence type="ECO:0000256" key="7">
    <source>
        <dbReference type="SAM" id="Phobius"/>
    </source>
</evidence>
<feature type="transmembrane region" description="Helical" evidence="7">
    <location>
        <begin position="451"/>
        <end position="471"/>
    </location>
</feature>
<feature type="transmembrane region" description="Helical" evidence="7">
    <location>
        <begin position="127"/>
        <end position="146"/>
    </location>
</feature>
<dbReference type="CDD" id="cd17503">
    <property type="entry name" value="MFS_LmrB_MDR_like"/>
    <property type="match status" value="1"/>
</dbReference>
<dbReference type="SUPFAM" id="SSF103473">
    <property type="entry name" value="MFS general substrate transporter"/>
    <property type="match status" value="1"/>
</dbReference>